<name>A0ABM8LK69_9BURK</name>
<organism evidence="1 2">
    <name type="scientific">Achromobacter mucicolens</name>
    <dbReference type="NCBI Taxonomy" id="1389922"/>
    <lineage>
        <taxon>Bacteria</taxon>
        <taxon>Pseudomonadati</taxon>
        <taxon>Pseudomonadota</taxon>
        <taxon>Betaproteobacteria</taxon>
        <taxon>Burkholderiales</taxon>
        <taxon>Alcaligenaceae</taxon>
        <taxon>Achromobacter</taxon>
    </lineage>
</organism>
<keyword evidence="2" id="KW-1185">Reference proteome</keyword>
<proteinExistence type="predicted"/>
<accession>A0ABM8LK69</accession>
<dbReference type="Proteomes" id="UP000507140">
    <property type="component" value="Unassembled WGS sequence"/>
</dbReference>
<protein>
    <submittedName>
        <fullName evidence="1">Uncharacterized protein</fullName>
    </submittedName>
</protein>
<comment type="caution">
    <text evidence="1">The sequence shown here is derived from an EMBL/GenBank/DDBJ whole genome shotgun (WGS) entry which is preliminary data.</text>
</comment>
<reference evidence="1 2" key="1">
    <citation type="submission" date="2020-04" db="EMBL/GenBank/DDBJ databases">
        <authorList>
            <person name="De Canck E."/>
        </authorList>
    </citation>
    <scope>NUCLEOTIDE SEQUENCE [LARGE SCALE GENOMIC DNA]</scope>
    <source>
        <strain evidence="1 2">LMG 3415</strain>
    </source>
</reference>
<dbReference type="EMBL" id="CADIKR010000008">
    <property type="protein sequence ID" value="CAB3912916.1"/>
    <property type="molecule type" value="Genomic_DNA"/>
</dbReference>
<dbReference type="RefSeq" id="WP_223306580.1">
    <property type="nucleotide sequence ID" value="NZ_CADIKR010000008.1"/>
</dbReference>
<evidence type="ECO:0000313" key="2">
    <source>
        <dbReference type="Proteomes" id="UP000507140"/>
    </source>
</evidence>
<evidence type="ECO:0000313" key="1">
    <source>
        <dbReference type="EMBL" id="CAB3912916.1"/>
    </source>
</evidence>
<sequence>MSDSIRAQAYNAEYKIKYWILSDGASELCPDQGGWFEARHSRAPSSNGDDGRLTMHRPGLLIVDPESIRRFRLGSYIQDKITRWAKCWPEASVDRVSLHAAQAETDEDRITRNKFWGRYGFRFVWKDPVTMREGVSAPMKAEELRIPLSAPDRYRHIQPMEVAQHLAFTQKKAEWARKAHATAQCLSDYLYKLEQGAKKHSLLWALSGKWRQRTAHLLEQSYALAEETVQGSSSIAAGASDSALLASAPVAHTLQVFHELSRLRTLEASKASNAELGARRKWLDVKHLLDYPVSWRSRSPKAR</sequence>
<gene>
    <name evidence="1" type="ORF">LMG3415_05071</name>
</gene>